<dbReference type="GO" id="GO:0010017">
    <property type="term" value="P:red or far-red light signaling pathway"/>
    <property type="evidence" value="ECO:0007669"/>
    <property type="project" value="UniProtKB-ARBA"/>
</dbReference>
<comment type="subcellular location">
    <subcellularLocation>
        <location evidence="1">Nucleus</location>
    </subcellularLocation>
</comment>
<organism evidence="7 8">
    <name type="scientific">Canavalia gladiata</name>
    <name type="common">Sword bean</name>
    <name type="synonym">Dolichos gladiatus</name>
    <dbReference type="NCBI Taxonomy" id="3824"/>
    <lineage>
        <taxon>Eukaryota</taxon>
        <taxon>Viridiplantae</taxon>
        <taxon>Streptophyta</taxon>
        <taxon>Embryophyta</taxon>
        <taxon>Tracheophyta</taxon>
        <taxon>Spermatophyta</taxon>
        <taxon>Magnoliopsida</taxon>
        <taxon>eudicotyledons</taxon>
        <taxon>Gunneridae</taxon>
        <taxon>Pentapetalae</taxon>
        <taxon>rosids</taxon>
        <taxon>fabids</taxon>
        <taxon>Fabales</taxon>
        <taxon>Fabaceae</taxon>
        <taxon>Papilionoideae</taxon>
        <taxon>50 kb inversion clade</taxon>
        <taxon>NPAAA clade</taxon>
        <taxon>indigoferoid/millettioid clade</taxon>
        <taxon>Phaseoleae</taxon>
        <taxon>Canavalia</taxon>
    </lineage>
</organism>
<evidence type="ECO:0000256" key="2">
    <source>
        <dbReference type="ARBA" id="ARBA00023015"/>
    </source>
</evidence>
<evidence type="ECO:0000313" key="7">
    <source>
        <dbReference type="EMBL" id="KAK7337641.1"/>
    </source>
</evidence>
<feature type="compositionally biased region" description="Basic and acidic residues" evidence="5">
    <location>
        <begin position="485"/>
        <end position="500"/>
    </location>
</feature>
<feature type="domain" description="BHLH" evidence="6">
    <location>
        <begin position="485"/>
        <end position="534"/>
    </location>
</feature>
<dbReference type="GO" id="GO:0005634">
    <property type="term" value="C:nucleus"/>
    <property type="evidence" value="ECO:0007669"/>
    <property type="project" value="UniProtKB-SubCell"/>
</dbReference>
<keyword evidence="3" id="KW-0804">Transcription</keyword>
<dbReference type="AlphaFoldDB" id="A0AAN9QK49"/>
<sequence>MRVCGSLAEEECGSMLKETVGFVQDFAYWRASFIMSLPELYYCMPKGKLDPKEMNNTCVTDQSSLHKNDLVELVWNNGEISVQDQSSRARRSPTCKTLPSHCLPSHTLKSKDKQVGYNTRMGKYVNLDGEVDLRGQQNQDEMMPWLNYVTDDPFQHEYSSDFHQLSGVAMNHLSVSNNFTLLDRKNNCNKALWDIYKHPSCNVLSSEQGILSKGSSAGDIDTSRPKVSTTGQLLYPPPSMRQSQTSFASSVTSTISDIDENKTNNATQHAPCGEITQIPFASSGFSSLKVERQGPMMSSNGSTMMTFSHFAKPAAIVEANLKSIGLTSRSASVGIKKKGAAATARNPAESTKLDLSGECDQVVEPSKVDLKQSVEQDAAVSTKSDPCCKEDASKIDQTSNLVVGESGRKEKEGVEKSMEPAVVSSSVCSGNGSERSSHHPNQSLTTKSRDTEDFEGHSEVNDVEEESVGVKKEASARRVGSKRSRSSEVHNLSERRRRDRINEKMRTLQELIPNCNKADKASMLDEAIEYLKTLQLQLQIMSMGTSLYMPTMMVPSGMQHMHAPHISPFSPTGVSMQMGLGVGCGMGMADVNDGSSSTFSMIKVPQMQGTQLPVTHTLGSTALCGMARSNPQVFGFPGQGLPPMSMPMPMPHAPMFSFSGEPLMNPSALGPNACETTGLIKTLDSASASGLKDQMPNMNSQLVQNTNACNSTNHMPTQCEATIGGFEHSTSVLNNGHASSANDTGAVNHGKEDSLVIDKSSNCH</sequence>
<dbReference type="PANTHER" id="PTHR46807:SF1">
    <property type="entry name" value="TRANSCRIPTION FACTOR PIF3"/>
    <property type="match status" value="1"/>
</dbReference>
<keyword evidence="8" id="KW-1185">Reference proteome</keyword>
<dbReference type="Gene3D" id="4.10.280.10">
    <property type="entry name" value="Helix-loop-helix DNA-binding domain"/>
    <property type="match status" value="1"/>
</dbReference>
<keyword evidence="2" id="KW-0805">Transcription regulation</keyword>
<gene>
    <name evidence="7" type="ORF">VNO77_18225</name>
</gene>
<dbReference type="Pfam" id="PF00010">
    <property type="entry name" value="HLH"/>
    <property type="match status" value="1"/>
</dbReference>
<dbReference type="PANTHER" id="PTHR46807">
    <property type="entry name" value="TRANSCRIPTION FACTOR PIF3"/>
    <property type="match status" value="1"/>
</dbReference>
<dbReference type="GO" id="GO:0046983">
    <property type="term" value="F:protein dimerization activity"/>
    <property type="evidence" value="ECO:0007669"/>
    <property type="project" value="InterPro"/>
</dbReference>
<reference evidence="7 8" key="1">
    <citation type="submission" date="2024-01" db="EMBL/GenBank/DDBJ databases">
        <title>The genomes of 5 underutilized Papilionoideae crops provide insights into root nodulation and disease resistanc.</title>
        <authorList>
            <person name="Jiang F."/>
        </authorList>
    </citation>
    <scope>NUCLEOTIDE SEQUENCE [LARGE SCALE GENOMIC DNA]</scope>
    <source>
        <strain evidence="7">LVBAO_FW01</strain>
        <tissue evidence="7">Leaves</tissue>
    </source>
</reference>
<keyword evidence="4" id="KW-0539">Nucleus</keyword>
<dbReference type="GO" id="GO:0003700">
    <property type="term" value="F:DNA-binding transcription factor activity"/>
    <property type="evidence" value="ECO:0007669"/>
    <property type="project" value="InterPro"/>
</dbReference>
<evidence type="ECO:0000313" key="8">
    <source>
        <dbReference type="Proteomes" id="UP001367508"/>
    </source>
</evidence>
<dbReference type="InterPro" id="IPR044273">
    <property type="entry name" value="PIF3-like"/>
</dbReference>
<evidence type="ECO:0000256" key="3">
    <source>
        <dbReference type="ARBA" id="ARBA00023163"/>
    </source>
</evidence>
<feature type="region of interest" description="Disordered" evidence="5">
    <location>
        <begin position="734"/>
        <end position="764"/>
    </location>
</feature>
<dbReference type="SUPFAM" id="SSF47459">
    <property type="entry name" value="HLH, helix-loop-helix DNA-binding domain"/>
    <property type="match status" value="1"/>
</dbReference>
<dbReference type="InterPro" id="IPR011598">
    <property type="entry name" value="bHLH_dom"/>
</dbReference>
<dbReference type="PROSITE" id="PS50888">
    <property type="entry name" value="BHLH"/>
    <property type="match status" value="1"/>
</dbReference>
<evidence type="ECO:0000256" key="4">
    <source>
        <dbReference type="ARBA" id="ARBA00023242"/>
    </source>
</evidence>
<accession>A0AAN9QK49</accession>
<dbReference type="CDD" id="cd11445">
    <property type="entry name" value="bHLH_AtPIF_like"/>
    <property type="match status" value="1"/>
</dbReference>
<name>A0AAN9QK49_CANGL</name>
<protein>
    <recommendedName>
        <fullName evidence="6">BHLH domain-containing protein</fullName>
    </recommendedName>
</protein>
<dbReference type="FunFam" id="4.10.280.10:FF:000004">
    <property type="entry name" value="Basic helix-loop-helix transcription factor"/>
    <property type="match status" value="1"/>
</dbReference>
<evidence type="ECO:0000256" key="5">
    <source>
        <dbReference type="SAM" id="MobiDB-lite"/>
    </source>
</evidence>
<dbReference type="SMART" id="SM00353">
    <property type="entry name" value="HLH"/>
    <property type="match status" value="1"/>
</dbReference>
<feature type="compositionally biased region" description="Polar residues" evidence="5">
    <location>
        <begin position="734"/>
        <end position="745"/>
    </location>
</feature>
<feature type="compositionally biased region" description="Basic and acidic residues" evidence="5">
    <location>
        <begin position="447"/>
        <end position="460"/>
    </location>
</feature>
<feature type="region of interest" description="Disordered" evidence="5">
    <location>
        <begin position="374"/>
        <end position="500"/>
    </location>
</feature>
<comment type="caution">
    <text evidence="7">The sequence shown here is derived from an EMBL/GenBank/DDBJ whole genome shotgun (WGS) entry which is preliminary data.</text>
</comment>
<feature type="compositionally biased region" description="Polar residues" evidence="5">
    <location>
        <begin position="375"/>
        <end position="384"/>
    </location>
</feature>
<feature type="compositionally biased region" description="Low complexity" evidence="5">
    <location>
        <begin position="422"/>
        <end position="434"/>
    </location>
</feature>
<dbReference type="EMBL" id="JAYMYQ010000004">
    <property type="protein sequence ID" value="KAK7337641.1"/>
    <property type="molecule type" value="Genomic_DNA"/>
</dbReference>
<dbReference type="InterPro" id="IPR047265">
    <property type="entry name" value="PIF1-like_bHLH"/>
</dbReference>
<evidence type="ECO:0000259" key="6">
    <source>
        <dbReference type="PROSITE" id="PS50888"/>
    </source>
</evidence>
<proteinExistence type="predicted"/>
<dbReference type="InterPro" id="IPR036638">
    <property type="entry name" value="HLH_DNA-bd_sf"/>
</dbReference>
<feature type="compositionally biased region" description="Basic and acidic residues" evidence="5">
    <location>
        <begin position="406"/>
        <end position="418"/>
    </location>
</feature>
<evidence type="ECO:0000256" key="1">
    <source>
        <dbReference type="ARBA" id="ARBA00004123"/>
    </source>
</evidence>
<feature type="region of interest" description="Disordered" evidence="5">
    <location>
        <begin position="215"/>
        <end position="244"/>
    </location>
</feature>
<dbReference type="Proteomes" id="UP001367508">
    <property type="component" value="Unassembled WGS sequence"/>
</dbReference>